<dbReference type="RefSeq" id="WP_009497313.1">
    <property type="nucleotide sequence ID" value="NZ_AMZQ01000021.1"/>
</dbReference>
<sequence length="158" mass="17972">MSTEIAGFDKLLNLIDKVKELPERVQKKVLKGAAMDVARQVRKIARKNAPEKSGILKAHIVAVPSRSKDKGVIRVAVLVRRSKNITKKFKDALKAGKKIRTNKAQTKTDGYYAYFVERGTKYQEAQNFLQNALNAVEPKMHEIAEKHIDEFLRKNGWL</sequence>
<protein>
    <recommendedName>
        <fullName evidence="3">Phage protein, HK97 gp10 family</fullName>
    </recommendedName>
</protein>
<evidence type="ECO:0000313" key="2">
    <source>
        <dbReference type="Proteomes" id="UP000011939"/>
    </source>
</evidence>
<dbReference type="InterPro" id="IPR010064">
    <property type="entry name" value="HK97-gp10_tail"/>
</dbReference>
<gene>
    <name evidence="1" type="ORF">CSUNSWCD_1494</name>
</gene>
<proteinExistence type="predicted"/>
<evidence type="ECO:0008006" key="3">
    <source>
        <dbReference type="Google" id="ProtNLM"/>
    </source>
</evidence>
<evidence type="ECO:0000313" key="1">
    <source>
        <dbReference type="EMBL" id="EKU10130.1"/>
    </source>
</evidence>
<name>M5IH60_9BACT</name>
<dbReference type="PATRIC" id="fig|1244083.3.peg.2476"/>
<dbReference type="eggNOG" id="ENOG5032NBW">
    <property type="taxonomic scope" value="Bacteria"/>
</dbReference>
<dbReference type="AlphaFoldDB" id="M5IH60"/>
<organism evidence="1 2">
    <name type="scientific">Campylobacter showae CSUNSWCD</name>
    <dbReference type="NCBI Taxonomy" id="1244083"/>
    <lineage>
        <taxon>Bacteria</taxon>
        <taxon>Pseudomonadati</taxon>
        <taxon>Campylobacterota</taxon>
        <taxon>Epsilonproteobacteria</taxon>
        <taxon>Campylobacterales</taxon>
        <taxon>Campylobacteraceae</taxon>
        <taxon>Campylobacter</taxon>
    </lineage>
</organism>
<accession>M5IH60</accession>
<dbReference type="EMBL" id="AMZQ01000021">
    <property type="protein sequence ID" value="EKU10130.1"/>
    <property type="molecule type" value="Genomic_DNA"/>
</dbReference>
<dbReference type="NCBIfam" id="TIGR01725">
    <property type="entry name" value="phge_HK97_gp10"/>
    <property type="match status" value="1"/>
</dbReference>
<dbReference type="Proteomes" id="UP000011939">
    <property type="component" value="Unassembled WGS sequence"/>
</dbReference>
<reference evidence="1 2" key="1">
    <citation type="journal article" date="2013" name="Genome Announc.">
        <title>Genome Sequence of Campylobacter showae UNSWCD, Isolated from a Patient with Crohn's Disease.</title>
        <authorList>
            <person name="Tay A.P."/>
            <person name="Kaakoush N.O."/>
            <person name="Deshpande N.P."/>
            <person name="Chen Z."/>
            <person name="Mitchell H."/>
            <person name="Wilkins M.R."/>
        </authorList>
    </citation>
    <scope>NUCLEOTIDE SEQUENCE [LARGE SCALE GENOMIC DNA]</scope>
    <source>
        <strain evidence="1 2">CSUNSWCD</strain>
    </source>
</reference>
<dbReference type="STRING" id="1244083.CSUNSWCD_1494"/>
<comment type="caution">
    <text evidence="1">The sequence shown here is derived from an EMBL/GenBank/DDBJ whole genome shotgun (WGS) entry which is preliminary data.</text>
</comment>